<sequence>MPLHFDGNHYTNPQEWTLSNTVAKKNPFRKAYNILKWQLKNRPRWPSDLPIPPQHDLPTPLAGEYTATFIGHSTVLLQFGQRNAPPFRIITDPIFSERCSPFRHFGPKRVIPPGIALEKLPPIDLILVSHCHYDHMDLPSLRVLAKNKDILCISLPGNRKHLAKAGLSRIIELDWWENIALENGFSISATPALHNSARTPFDTNKALWGGFMIQTEKKCVFFAGDTAWGYHFDAIHQKWPRQDLAILPIGAYSPRSLLRSQHMNPEEAVMAFKTLNAEHGLAIHFGTFQLTDEPILEPVARLNLAMRGNPKPFIALESGETLTLSRHSVTG</sequence>
<dbReference type="Gene3D" id="3.60.15.10">
    <property type="entry name" value="Ribonuclease Z/Hydroxyacylglutathione hydrolase-like"/>
    <property type="match status" value="1"/>
</dbReference>
<evidence type="ECO:0000313" key="2">
    <source>
        <dbReference type="EMBL" id="QDH18031.1"/>
    </source>
</evidence>
<dbReference type="GO" id="GO:0008270">
    <property type="term" value="F:zinc ion binding"/>
    <property type="evidence" value="ECO:0007669"/>
    <property type="project" value="InterPro"/>
</dbReference>
<organism evidence="2 3">
    <name type="scientific">Swingsia samuiensis</name>
    <dbReference type="NCBI Taxonomy" id="1293412"/>
    <lineage>
        <taxon>Bacteria</taxon>
        <taxon>Pseudomonadati</taxon>
        <taxon>Pseudomonadota</taxon>
        <taxon>Alphaproteobacteria</taxon>
        <taxon>Acetobacterales</taxon>
        <taxon>Acetobacteraceae</taxon>
        <taxon>Swingsia</taxon>
    </lineage>
</organism>
<dbReference type="PANTHER" id="PTHR15032">
    <property type="entry name" value="N-ACYL-PHOSPHATIDYLETHANOLAMINE-HYDROLYZING PHOSPHOLIPASE D"/>
    <property type="match status" value="1"/>
</dbReference>
<dbReference type="InterPro" id="IPR001279">
    <property type="entry name" value="Metallo-B-lactamas"/>
</dbReference>
<reference evidence="2 3" key="1">
    <citation type="submission" date="2019-03" db="EMBL/GenBank/DDBJ databases">
        <title>The complete genome sequence of Swingsia samuiensis NBRC107927(T).</title>
        <authorList>
            <person name="Chua K.-O."/>
            <person name="Chan K.-G."/>
            <person name="See-Too W.-S."/>
        </authorList>
    </citation>
    <scope>NUCLEOTIDE SEQUENCE [LARGE SCALE GENOMIC DNA]</scope>
    <source>
        <strain evidence="2 3">AH83</strain>
    </source>
</reference>
<dbReference type="EMBL" id="CP038141">
    <property type="protein sequence ID" value="QDH18031.1"/>
    <property type="molecule type" value="Genomic_DNA"/>
</dbReference>
<dbReference type="Pfam" id="PF12706">
    <property type="entry name" value="Lactamase_B_2"/>
    <property type="match status" value="1"/>
</dbReference>
<name>A0A4Y6UNU5_9PROT</name>
<keyword evidence="3" id="KW-1185">Reference proteome</keyword>
<dbReference type="InterPro" id="IPR024884">
    <property type="entry name" value="NAPE-PLD"/>
</dbReference>
<dbReference type="InterPro" id="IPR036866">
    <property type="entry name" value="RibonucZ/Hydroxyglut_hydro"/>
</dbReference>
<protein>
    <recommendedName>
        <fullName evidence="1">Metallo-beta-lactamase domain-containing protein</fullName>
    </recommendedName>
</protein>
<proteinExistence type="predicted"/>
<gene>
    <name evidence="2" type="ORF">E3D00_06825</name>
</gene>
<dbReference type="GO" id="GO:0005737">
    <property type="term" value="C:cytoplasm"/>
    <property type="evidence" value="ECO:0007669"/>
    <property type="project" value="TreeGrafter"/>
</dbReference>
<feature type="domain" description="Metallo-beta-lactamase" evidence="1">
    <location>
        <begin position="88"/>
        <end position="285"/>
    </location>
</feature>
<dbReference type="AlphaFoldDB" id="A0A4Y6UNU5"/>
<dbReference type="KEGG" id="ssam:E3D00_06825"/>
<dbReference type="GO" id="GO:0070290">
    <property type="term" value="F:N-acylphosphatidylethanolamine-specific phospholipase D activity"/>
    <property type="evidence" value="ECO:0007669"/>
    <property type="project" value="InterPro"/>
</dbReference>
<evidence type="ECO:0000259" key="1">
    <source>
        <dbReference type="Pfam" id="PF12706"/>
    </source>
</evidence>
<dbReference type="SUPFAM" id="SSF56281">
    <property type="entry name" value="Metallo-hydrolase/oxidoreductase"/>
    <property type="match status" value="1"/>
</dbReference>
<dbReference type="PIRSF" id="PIRSF038896">
    <property type="entry name" value="NAPE-PLD"/>
    <property type="match status" value="1"/>
</dbReference>
<dbReference type="PANTHER" id="PTHR15032:SF4">
    <property type="entry name" value="N-ACYL-PHOSPHATIDYLETHANOLAMINE-HYDROLYZING PHOSPHOLIPASE D"/>
    <property type="match status" value="1"/>
</dbReference>
<dbReference type="OrthoDB" id="9805728at2"/>
<dbReference type="Proteomes" id="UP000316313">
    <property type="component" value="Chromosome"/>
</dbReference>
<evidence type="ECO:0000313" key="3">
    <source>
        <dbReference type="Proteomes" id="UP000316313"/>
    </source>
</evidence>
<accession>A0A4Y6UNU5</accession>